<reference evidence="2" key="1">
    <citation type="journal article" date="2019" name="Microbiol. Resour. Announc.">
        <title>Complete Genome Sequence of Halomonas olivaria, a Moderately Halophilic Bacterium Isolated from Olive Processing Effluents, Obtained by Nanopore Sequencing.</title>
        <authorList>
            <person name="Nagata S."/>
            <person name="Ii K.M."/>
            <person name="Tsukimi T."/>
            <person name="Miura M.C."/>
            <person name="Galipon J."/>
            <person name="Arakawa K."/>
        </authorList>
    </citation>
    <scope>NUCLEOTIDE SEQUENCE [LARGE SCALE GENOMIC DNA]</scope>
    <source>
        <strain evidence="2">TYRC17</strain>
    </source>
</reference>
<protein>
    <submittedName>
        <fullName evidence="1">Uncharacterized protein</fullName>
    </submittedName>
</protein>
<gene>
    <name evidence="1" type="ORF">HORIV_46010</name>
</gene>
<accession>A0ABM7GK25</accession>
<dbReference type="EMBL" id="AP019416">
    <property type="protein sequence ID" value="BBI52180.1"/>
    <property type="molecule type" value="Genomic_DNA"/>
</dbReference>
<dbReference type="Proteomes" id="UP000289555">
    <property type="component" value="Chromosome"/>
</dbReference>
<keyword evidence="2" id="KW-1185">Reference proteome</keyword>
<organism evidence="1 2">
    <name type="scientific">Vreelandella olivaria</name>
    <dbReference type="NCBI Taxonomy" id="390919"/>
    <lineage>
        <taxon>Bacteria</taxon>
        <taxon>Pseudomonadati</taxon>
        <taxon>Pseudomonadota</taxon>
        <taxon>Gammaproteobacteria</taxon>
        <taxon>Oceanospirillales</taxon>
        <taxon>Halomonadaceae</taxon>
        <taxon>Vreelandella</taxon>
    </lineage>
</organism>
<sequence>MLVECFAFIDGAWTNATIRRNNSLIYIAAALKVLVITFANADYAKKATPRLAHRCETLGLTVTAWGWATGEFHEHL</sequence>
<proteinExistence type="predicted"/>
<name>A0ABM7GK25_9GAMM</name>
<evidence type="ECO:0000313" key="1">
    <source>
        <dbReference type="EMBL" id="BBI52180.1"/>
    </source>
</evidence>
<evidence type="ECO:0000313" key="2">
    <source>
        <dbReference type="Proteomes" id="UP000289555"/>
    </source>
</evidence>